<dbReference type="Proteomes" id="UP000094056">
    <property type="component" value="Unassembled WGS sequence"/>
</dbReference>
<organism evidence="2 3">
    <name type="scientific">Candidatus Scalindua rubra</name>
    <dbReference type="NCBI Taxonomy" id="1872076"/>
    <lineage>
        <taxon>Bacteria</taxon>
        <taxon>Pseudomonadati</taxon>
        <taxon>Planctomycetota</taxon>
        <taxon>Candidatus Brocadiia</taxon>
        <taxon>Candidatus Brocadiales</taxon>
        <taxon>Candidatus Scalinduaceae</taxon>
        <taxon>Candidatus Scalindua</taxon>
    </lineage>
</organism>
<sequence length="149" mass="17472">MYITFLISITVGTQILIYIYTGRRLINPVRFSPPCRIILWVIMVFVMFITPIPFVLQKYGVENYCTNLLIWVGSFSLGFFTFVSFLLVARDLTFILIGFIRKFFRLAHNFFCFDRETVEPIDINRRRFMLNSMNLGILGISRTGGLRVF</sequence>
<evidence type="ECO:0000313" key="3">
    <source>
        <dbReference type="Proteomes" id="UP000094056"/>
    </source>
</evidence>
<accession>A0A1E3X7P1</accession>
<gene>
    <name evidence="2" type="ORF">SCARUB_03228</name>
</gene>
<feature type="transmembrane region" description="Helical" evidence="1">
    <location>
        <begin position="37"/>
        <end position="56"/>
    </location>
</feature>
<keyword evidence="1" id="KW-0812">Transmembrane</keyword>
<feature type="transmembrane region" description="Helical" evidence="1">
    <location>
        <begin position="6"/>
        <end position="25"/>
    </location>
</feature>
<name>A0A1E3X7P1_9BACT</name>
<evidence type="ECO:0000256" key="1">
    <source>
        <dbReference type="SAM" id="Phobius"/>
    </source>
</evidence>
<proteinExistence type="predicted"/>
<keyword evidence="1" id="KW-0472">Membrane</keyword>
<comment type="caution">
    <text evidence="2">The sequence shown here is derived from an EMBL/GenBank/DDBJ whole genome shotgun (WGS) entry which is preliminary data.</text>
</comment>
<protein>
    <submittedName>
        <fullName evidence="2">Uncharacterized protein</fullName>
    </submittedName>
</protein>
<evidence type="ECO:0000313" key="2">
    <source>
        <dbReference type="EMBL" id="ODS31648.1"/>
    </source>
</evidence>
<keyword evidence="1" id="KW-1133">Transmembrane helix</keyword>
<feature type="transmembrane region" description="Helical" evidence="1">
    <location>
        <begin position="68"/>
        <end position="89"/>
    </location>
</feature>
<reference evidence="2 3" key="1">
    <citation type="submission" date="2016-07" db="EMBL/GenBank/DDBJ databases">
        <title>Draft genome of Scalindua rubra, obtained from a brine-seawater interface in the Red Sea, sheds light on salt adaptation in anammox bacteria.</title>
        <authorList>
            <person name="Speth D.R."/>
            <person name="Lagkouvardos I."/>
            <person name="Wang Y."/>
            <person name="Qian P.-Y."/>
            <person name="Dutilh B.E."/>
            <person name="Jetten M.S."/>
        </authorList>
    </citation>
    <scope>NUCLEOTIDE SEQUENCE [LARGE SCALE GENOMIC DNA]</scope>
    <source>
        <strain evidence="2">BSI-1</strain>
    </source>
</reference>
<dbReference type="EMBL" id="MAYW01000103">
    <property type="protein sequence ID" value="ODS31648.1"/>
    <property type="molecule type" value="Genomic_DNA"/>
</dbReference>
<dbReference type="AlphaFoldDB" id="A0A1E3X7P1"/>